<proteinExistence type="predicted"/>
<reference evidence="2 3" key="1">
    <citation type="submission" date="2021-06" db="EMBL/GenBank/DDBJ databases">
        <title>Caerostris extrusa draft genome.</title>
        <authorList>
            <person name="Kono N."/>
            <person name="Arakawa K."/>
        </authorList>
    </citation>
    <scope>NUCLEOTIDE SEQUENCE [LARGE SCALE GENOMIC DNA]</scope>
</reference>
<dbReference type="GO" id="GO:0043025">
    <property type="term" value="C:neuronal cell body"/>
    <property type="evidence" value="ECO:0007669"/>
    <property type="project" value="TreeGrafter"/>
</dbReference>
<dbReference type="GO" id="GO:0003779">
    <property type="term" value="F:actin binding"/>
    <property type="evidence" value="ECO:0007669"/>
    <property type="project" value="TreeGrafter"/>
</dbReference>
<dbReference type="GO" id="GO:0016358">
    <property type="term" value="P:dendrite development"/>
    <property type="evidence" value="ECO:0007669"/>
    <property type="project" value="TreeGrafter"/>
</dbReference>
<evidence type="ECO:0000313" key="2">
    <source>
        <dbReference type="EMBL" id="GIX66779.1"/>
    </source>
</evidence>
<dbReference type="GO" id="GO:0031114">
    <property type="term" value="P:regulation of microtubule depolymerization"/>
    <property type="evidence" value="ECO:0007669"/>
    <property type="project" value="TreeGrafter"/>
</dbReference>
<dbReference type="PANTHER" id="PTHR13843">
    <property type="entry name" value="MICROTUBULE-ASSOCIATED PROTEIN"/>
    <property type="match status" value="1"/>
</dbReference>
<name>A0AAV4M7G6_CAEEX</name>
<dbReference type="GO" id="GO:0000226">
    <property type="term" value="P:microtubule cytoskeleton organization"/>
    <property type="evidence" value="ECO:0007669"/>
    <property type="project" value="InterPro"/>
</dbReference>
<evidence type="ECO:0000313" key="3">
    <source>
        <dbReference type="Proteomes" id="UP001054945"/>
    </source>
</evidence>
<dbReference type="InterPro" id="IPR026074">
    <property type="entry name" value="MAP1"/>
</dbReference>
<feature type="compositionally biased region" description="Polar residues" evidence="1">
    <location>
        <begin position="118"/>
        <end position="128"/>
    </location>
</feature>
<dbReference type="EMBL" id="BPLR01001821">
    <property type="protein sequence ID" value="GIX66779.1"/>
    <property type="molecule type" value="Genomic_DNA"/>
</dbReference>
<gene>
    <name evidence="2" type="primary">futsch</name>
    <name evidence="2" type="ORF">CEXT_484651</name>
</gene>
<dbReference type="GO" id="GO:0030425">
    <property type="term" value="C:dendrite"/>
    <property type="evidence" value="ECO:0007669"/>
    <property type="project" value="TreeGrafter"/>
</dbReference>
<feature type="compositionally biased region" description="Basic and acidic residues" evidence="1">
    <location>
        <begin position="59"/>
        <end position="73"/>
    </location>
</feature>
<keyword evidence="3" id="KW-1185">Reference proteome</keyword>
<accession>A0AAV4M7G6</accession>
<feature type="region of interest" description="Disordered" evidence="1">
    <location>
        <begin position="17"/>
        <end position="161"/>
    </location>
</feature>
<organism evidence="2 3">
    <name type="scientific">Caerostris extrusa</name>
    <name type="common">Bark spider</name>
    <name type="synonym">Caerostris bankana</name>
    <dbReference type="NCBI Taxonomy" id="172846"/>
    <lineage>
        <taxon>Eukaryota</taxon>
        <taxon>Metazoa</taxon>
        <taxon>Ecdysozoa</taxon>
        <taxon>Arthropoda</taxon>
        <taxon>Chelicerata</taxon>
        <taxon>Arachnida</taxon>
        <taxon>Araneae</taxon>
        <taxon>Araneomorphae</taxon>
        <taxon>Entelegynae</taxon>
        <taxon>Araneoidea</taxon>
        <taxon>Araneidae</taxon>
        <taxon>Caerostris</taxon>
    </lineage>
</organism>
<feature type="compositionally biased region" description="Polar residues" evidence="1">
    <location>
        <begin position="90"/>
        <end position="110"/>
    </location>
</feature>
<dbReference type="GO" id="GO:0007409">
    <property type="term" value="P:axonogenesis"/>
    <property type="evidence" value="ECO:0007669"/>
    <property type="project" value="TreeGrafter"/>
</dbReference>
<dbReference type="AlphaFoldDB" id="A0AAV4M7G6"/>
<feature type="compositionally biased region" description="Basic and acidic residues" evidence="1">
    <location>
        <begin position="129"/>
        <end position="151"/>
    </location>
</feature>
<dbReference type="GO" id="GO:0008017">
    <property type="term" value="F:microtubule binding"/>
    <property type="evidence" value="ECO:0007669"/>
    <property type="project" value="InterPro"/>
</dbReference>
<dbReference type="GO" id="GO:0005829">
    <property type="term" value="C:cytosol"/>
    <property type="evidence" value="ECO:0007669"/>
    <property type="project" value="TreeGrafter"/>
</dbReference>
<comment type="caution">
    <text evidence="2">The sequence shown here is derived from an EMBL/GenBank/DDBJ whole genome shotgun (WGS) entry which is preliminary data.</text>
</comment>
<dbReference type="GO" id="GO:0005875">
    <property type="term" value="C:microtubule associated complex"/>
    <property type="evidence" value="ECO:0007669"/>
    <property type="project" value="TreeGrafter"/>
</dbReference>
<sequence length="275" mass="31444">MPRSWLWKQRAFLENELKAPIPRREKRLRPVQQLNNHPPPSDSPLQHKGHPTPANQKVTEIKTDKSFSLDEWGKPMGLPSPPEPLDFNPDLSSLTKQNTTRTTKQENGYTENKEELSSDQQDNASNMKSGEEKASKETNSVPEKECTDSHRNNKTSEGSTDPVYIDLTYVPHFGDPHYCNVEFFRRVRSRYYVFSGTKPSKEVFNALLEAKQDWKDKDAKVTIIPTYETDTLGYWMAVNQEALIANNIDVAPSASRCTINLQDHETSCSAYRLEL</sequence>
<protein>
    <submittedName>
        <fullName evidence="2">Microtubule-associated protein futsch</fullName>
    </submittedName>
</protein>
<dbReference type="GO" id="GO:0045202">
    <property type="term" value="C:synapse"/>
    <property type="evidence" value="ECO:0007669"/>
    <property type="project" value="TreeGrafter"/>
</dbReference>
<evidence type="ECO:0000256" key="1">
    <source>
        <dbReference type="SAM" id="MobiDB-lite"/>
    </source>
</evidence>
<dbReference type="Proteomes" id="UP001054945">
    <property type="component" value="Unassembled WGS sequence"/>
</dbReference>
<dbReference type="GO" id="GO:0005874">
    <property type="term" value="C:microtubule"/>
    <property type="evidence" value="ECO:0007669"/>
    <property type="project" value="InterPro"/>
</dbReference>
<dbReference type="PANTHER" id="PTHR13843:SF12">
    <property type="entry name" value="ATPASE F1_V1_A1 COMPLEX ALPHA_BETA SUBUNIT NUCLEOTIDE-BINDING DOMAIN-CONTAINING PROTEIN"/>
    <property type="match status" value="1"/>
</dbReference>